<organism evidence="1 2">
    <name type="scientific">Durusdinium trenchii</name>
    <dbReference type="NCBI Taxonomy" id="1381693"/>
    <lineage>
        <taxon>Eukaryota</taxon>
        <taxon>Sar</taxon>
        <taxon>Alveolata</taxon>
        <taxon>Dinophyceae</taxon>
        <taxon>Suessiales</taxon>
        <taxon>Symbiodiniaceae</taxon>
        <taxon>Durusdinium</taxon>
    </lineage>
</organism>
<comment type="caution">
    <text evidence="1">The sequence shown here is derived from an EMBL/GenBank/DDBJ whole genome shotgun (WGS) entry which is preliminary data.</text>
</comment>
<accession>A0ABP0H6A8</accession>
<evidence type="ECO:0000313" key="1">
    <source>
        <dbReference type="EMBL" id="CAK8985751.1"/>
    </source>
</evidence>
<dbReference type="Proteomes" id="UP001642464">
    <property type="component" value="Unassembled WGS sequence"/>
</dbReference>
<keyword evidence="2" id="KW-1185">Reference proteome</keyword>
<gene>
    <name evidence="1" type="ORF">SCF082_LOCUS268</name>
</gene>
<dbReference type="EMBL" id="CAXAMM010000064">
    <property type="protein sequence ID" value="CAK8985751.1"/>
    <property type="molecule type" value="Genomic_DNA"/>
</dbReference>
<protein>
    <submittedName>
        <fullName evidence="1">Uncharacterized protein</fullName>
    </submittedName>
</protein>
<proteinExistence type="predicted"/>
<sequence length="166" mass="19037">MKTARGDERQQVLRAQSDHLNMVMQWRTAQTRMNHLSEDALRPGRKDNQHELFKVDVDACDEAKFRVPRNTSNAKALEAVWRPQLHLHGALFWGVVECYWILEGDVFKDSSTEATIFSYAMDAAMGELKKRGTSLPHHGVLEVGCSKCYFQFCMGIIEHPSLLWSK</sequence>
<evidence type="ECO:0000313" key="2">
    <source>
        <dbReference type="Proteomes" id="UP001642464"/>
    </source>
</evidence>
<reference evidence="1 2" key="1">
    <citation type="submission" date="2024-02" db="EMBL/GenBank/DDBJ databases">
        <authorList>
            <person name="Chen Y."/>
            <person name="Shah S."/>
            <person name="Dougan E. K."/>
            <person name="Thang M."/>
            <person name="Chan C."/>
        </authorList>
    </citation>
    <scope>NUCLEOTIDE SEQUENCE [LARGE SCALE GENOMIC DNA]</scope>
</reference>
<name>A0ABP0H6A8_9DINO</name>